<dbReference type="PANTHER" id="PTHR12725">
    <property type="entry name" value="HALOACID DEHALOGENASE-LIKE HYDROLASE"/>
    <property type="match status" value="1"/>
</dbReference>
<dbReference type="Gene3D" id="3.40.50.1000">
    <property type="entry name" value="HAD superfamily/HAD-like"/>
    <property type="match status" value="1"/>
</dbReference>
<dbReference type="RefSeq" id="WP_028481765.1">
    <property type="nucleotide sequence ID" value="NZ_LVVZ01000014.1"/>
</dbReference>
<dbReference type="SFLD" id="SFLDG01132">
    <property type="entry name" value="C1.5.3:_5'-Nucleotidase_Like"/>
    <property type="match status" value="1"/>
</dbReference>
<keyword evidence="1" id="KW-0378">Hydrolase</keyword>
<dbReference type="OrthoDB" id="9803141at2"/>
<dbReference type="SFLD" id="SFLDS00003">
    <property type="entry name" value="Haloacid_Dehalogenase"/>
    <property type="match status" value="1"/>
</dbReference>
<dbReference type="SFLD" id="SFLDG01129">
    <property type="entry name" value="C1.5:_HAD__Beta-PGM__Phosphata"/>
    <property type="match status" value="1"/>
</dbReference>
<dbReference type="Proteomes" id="UP000185783">
    <property type="component" value="Unassembled WGS sequence"/>
</dbReference>
<dbReference type="InterPro" id="IPR023214">
    <property type="entry name" value="HAD_sf"/>
</dbReference>
<evidence type="ECO:0000313" key="1">
    <source>
        <dbReference type="EMBL" id="OKL44167.1"/>
    </source>
</evidence>
<accession>A0A1U7JHH3</accession>
<dbReference type="NCBIfam" id="TIGR01993">
    <property type="entry name" value="Pyr-5-nucltdase"/>
    <property type="match status" value="1"/>
</dbReference>
<evidence type="ECO:0000313" key="2">
    <source>
        <dbReference type="Proteomes" id="UP000185783"/>
    </source>
</evidence>
<sequence length="243" mass="27747">MIKQNGRLDFSSFDEIDTWIFDLDNTLYPAHSDLFPQINQKINAYVQMLTGKPQEEARLIQKEYYKTYGTTLRGLMMEHDIMPDEFLEFVHDIDHSCLDPDPQLGDAIRQLPGRRFILTNGTRKHAEAVAGVLGITEHFEDIFGIVEADLVPKPAQENYDKFIKKYGVDPTSAVMFEDLARNLQVPHQLGMRTVLVVPQGTREVFRENWELEGAAAPHVEFITDHLGEFLSHILSVKAGRHPS</sequence>
<dbReference type="InterPro" id="IPR036412">
    <property type="entry name" value="HAD-like_sf"/>
</dbReference>
<dbReference type="PANTHER" id="PTHR12725:SF117">
    <property type="entry name" value="HALOACID DEHALOGENASE-LIKE HYDROLASE"/>
    <property type="match status" value="1"/>
</dbReference>
<gene>
    <name evidence="1" type="ORF">A3843_07010</name>
</gene>
<keyword evidence="2" id="KW-1185">Reference proteome</keyword>
<dbReference type="InterPro" id="IPR006439">
    <property type="entry name" value="HAD-SF_hydro_IA"/>
</dbReference>
<protein>
    <submittedName>
        <fullName evidence="1">HAD family hydrolase</fullName>
    </submittedName>
</protein>
<dbReference type="CDD" id="cd02604">
    <property type="entry name" value="HAD_5NT"/>
    <property type="match status" value="1"/>
</dbReference>
<organism evidence="1 2">
    <name type="scientific">Pseudovibrio exalbescens</name>
    <dbReference type="NCBI Taxonomy" id="197461"/>
    <lineage>
        <taxon>Bacteria</taxon>
        <taxon>Pseudomonadati</taxon>
        <taxon>Pseudomonadota</taxon>
        <taxon>Alphaproteobacteria</taxon>
        <taxon>Hyphomicrobiales</taxon>
        <taxon>Stappiaceae</taxon>
        <taxon>Pseudovibrio</taxon>
    </lineage>
</organism>
<proteinExistence type="predicted"/>
<dbReference type="InterPro" id="IPR010237">
    <property type="entry name" value="Pyr-5-nucltdase"/>
</dbReference>
<dbReference type="Pfam" id="PF00702">
    <property type="entry name" value="Hydrolase"/>
    <property type="match status" value="1"/>
</dbReference>
<dbReference type="NCBIfam" id="TIGR01509">
    <property type="entry name" value="HAD-SF-IA-v3"/>
    <property type="match status" value="1"/>
</dbReference>
<dbReference type="STRING" id="197461.A3843_07010"/>
<dbReference type="AlphaFoldDB" id="A0A1U7JHH3"/>
<reference evidence="1 2" key="1">
    <citation type="submission" date="2016-03" db="EMBL/GenBank/DDBJ databases">
        <title>Genome sequence of Nesiotobacter sp. nov., a moderately halophilic alphaproteobacterium isolated from the Yellow Sea, China.</title>
        <authorList>
            <person name="Zhang G."/>
            <person name="Zhang R."/>
        </authorList>
    </citation>
    <scope>NUCLEOTIDE SEQUENCE [LARGE SCALE GENOMIC DNA]</scope>
    <source>
        <strain evidence="1 2">WB1-6</strain>
    </source>
</reference>
<dbReference type="Gene3D" id="1.10.150.450">
    <property type="match status" value="1"/>
</dbReference>
<dbReference type="SUPFAM" id="SSF56784">
    <property type="entry name" value="HAD-like"/>
    <property type="match status" value="1"/>
</dbReference>
<dbReference type="GO" id="GO:0016787">
    <property type="term" value="F:hydrolase activity"/>
    <property type="evidence" value="ECO:0007669"/>
    <property type="project" value="UniProtKB-KW"/>
</dbReference>
<name>A0A1U7JHH3_9HYPH</name>
<dbReference type="EMBL" id="LVVZ01000014">
    <property type="protein sequence ID" value="OKL44167.1"/>
    <property type="molecule type" value="Genomic_DNA"/>
</dbReference>
<comment type="caution">
    <text evidence="1">The sequence shown here is derived from an EMBL/GenBank/DDBJ whole genome shotgun (WGS) entry which is preliminary data.</text>
</comment>